<accession>A0A1I1EFH7</accession>
<dbReference type="Gene3D" id="3.40.50.261">
    <property type="entry name" value="Succinyl-CoA synthetase domains"/>
    <property type="match status" value="2"/>
</dbReference>
<protein>
    <submittedName>
        <fullName evidence="2">CoA binding domain-containing protein</fullName>
    </submittedName>
</protein>
<dbReference type="SUPFAM" id="SSF52210">
    <property type="entry name" value="Succinyl-CoA synthetase domains"/>
    <property type="match status" value="2"/>
</dbReference>
<dbReference type="SUPFAM" id="SSF56059">
    <property type="entry name" value="Glutathione synthetase ATP-binding domain-like"/>
    <property type="match status" value="1"/>
</dbReference>
<dbReference type="Pfam" id="PF13380">
    <property type="entry name" value="CoA_binding_2"/>
    <property type="match status" value="1"/>
</dbReference>
<dbReference type="AlphaFoldDB" id="A0A1I1EFH7"/>
<dbReference type="Pfam" id="PF13549">
    <property type="entry name" value="ATP-grasp_5"/>
    <property type="match status" value="1"/>
</dbReference>
<dbReference type="InterPro" id="IPR036291">
    <property type="entry name" value="NAD(P)-bd_dom_sf"/>
</dbReference>
<dbReference type="InterPro" id="IPR032875">
    <property type="entry name" value="Succ_CoA_lig_flav_dom"/>
</dbReference>
<evidence type="ECO:0000313" key="2">
    <source>
        <dbReference type="EMBL" id="SFB85919.1"/>
    </source>
</evidence>
<evidence type="ECO:0000313" key="3">
    <source>
        <dbReference type="Proteomes" id="UP000198832"/>
    </source>
</evidence>
<dbReference type="InterPro" id="IPR003781">
    <property type="entry name" value="CoA-bd"/>
</dbReference>
<reference evidence="2 3" key="1">
    <citation type="submission" date="2016-10" db="EMBL/GenBank/DDBJ databases">
        <authorList>
            <person name="de Groot N.N."/>
        </authorList>
    </citation>
    <scope>NUCLEOTIDE SEQUENCE [LARGE SCALE GENOMIC DNA]</scope>
    <source>
        <strain evidence="2 3">CGMCC 1.7056</strain>
    </source>
</reference>
<dbReference type="Gene3D" id="3.40.50.720">
    <property type="entry name" value="NAD(P)-binding Rossmann-like Domain"/>
    <property type="match status" value="1"/>
</dbReference>
<dbReference type="STRING" id="574651.SAMN04487968_10259"/>
<keyword evidence="3" id="KW-1185">Reference proteome</keyword>
<dbReference type="Proteomes" id="UP000198832">
    <property type="component" value="Unassembled WGS sequence"/>
</dbReference>
<dbReference type="Pfam" id="PF13607">
    <property type="entry name" value="Succ_CoA_lig"/>
    <property type="match status" value="1"/>
</dbReference>
<gene>
    <name evidence="2" type="ORF">SAMN04487968_10259</name>
</gene>
<dbReference type="PANTHER" id="PTHR42793:SF1">
    <property type="entry name" value="PEPTIDYL-LYSINE N-ACETYLTRANSFERASE PATZ"/>
    <property type="match status" value="1"/>
</dbReference>
<dbReference type="GO" id="GO:0005524">
    <property type="term" value="F:ATP binding"/>
    <property type="evidence" value="ECO:0007669"/>
    <property type="project" value="InterPro"/>
</dbReference>
<proteinExistence type="predicted"/>
<organism evidence="2 3">
    <name type="scientific">Nocardioides terrae</name>
    <dbReference type="NCBI Taxonomy" id="574651"/>
    <lineage>
        <taxon>Bacteria</taxon>
        <taxon>Bacillati</taxon>
        <taxon>Actinomycetota</taxon>
        <taxon>Actinomycetes</taxon>
        <taxon>Propionibacteriales</taxon>
        <taxon>Nocardioidaceae</taxon>
        <taxon>Nocardioides</taxon>
    </lineage>
</organism>
<dbReference type="InterPro" id="IPR013815">
    <property type="entry name" value="ATP_grasp_subdomain_1"/>
</dbReference>
<feature type="domain" description="CoA-binding" evidence="1">
    <location>
        <begin position="17"/>
        <end position="112"/>
    </location>
</feature>
<dbReference type="PANTHER" id="PTHR42793">
    <property type="entry name" value="COA BINDING DOMAIN CONTAINING PROTEIN"/>
    <property type="match status" value="1"/>
</dbReference>
<dbReference type="Gene3D" id="3.30.1490.20">
    <property type="entry name" value="ATP-grasp fold, A domain"/>
    <property type="match status" value="1"/>
</dbReference>
<dbReference type="SUPFAM" id="SSF51735">
    <property type="entry name" value="NAD(P)-binding Rossmann-fold domains"/>
    <property type="match status" value="1"/>
</dbReference>
<name>A0A1I1EFH7_9ACTN</name>
<dbReference type="OrthoDB" id="190266at2"/>
<evidence type="ECO:0000259" key="1">
    <source>
        <dbReference type="SMART" id="SM00881"/>
    </source>
</evidence>
<dbReference type="InterPro" id="IPR016102">
    <property type="entry name" value="Succinyl-CoA_synth-like"/>
</dbReference>
<dbReference type="Gene3D" id="3.30.470.20">
    <property type="entry name" value="ATP-grasp fold, B domain"/>
    <property type="match status" value="1"/>
</dbReference>
<sequence length="715" mass="75204">MRGISVTTTQHPDPMALFDVSSAAVVGASPGKHYSSSVLGNLRSFGLPIEKVWAVNPKYDEIEGHACYSGLDALPEKPSLVVSLVGVDRVDAVLDDAIAAGVKAMLVIADGYGEMGAEGTARQAALAAKARANGVTLLGPNSLGYVAPSRHVAAWVGGKVPARLRPGRVSLAFQSSGMLNLVLNQVANRKIGLAAAVSVGNEAVLDLADFIRAFAEDPETDVLGVVLESTSRPRPLAQALLHATVAGKTVVVLSIGKSERGMKNVASHAGRMATSGRVWSALFRQTGALIVDDLTDFMETVALAAGIPAEARGAGLALATISGGDCGLLSDLAEGYGLELAEVTPQTQATLDQQLSRTDILANPLDVRNTRTSAPDVFWASLAALAADPNVDTVALRLNLALAPSEQHEEMYRAVAAHIRANGATCVFLSRVTETSSDRWFDLFEELGTPYLTSYDGALKAFANLQRHRRDERFVVDDASFTAMPDEVTDLAETEVLSYADTMAWVERSKVPFTKTVQAADTDAALAAADDMHFPLVAKGIVPGVVHKSDLKLVELHIADRQDLAERVAALFDRMADISTTPGSDAPAVEIQEMASGGSEFFIGMHSDPILGRIVSFGLGGIFLEVLKDVVYAVPPISAAQAGEMLRLLNGWELLDGARGQEPRDVAALAETIASVSASVAEPDSTIASFDLNPVLVMPAGSGVLAVDALVEQTI</sequence>
<dbReference type="EMBL" id="FOLB01000002">
    <property type="protein sequence ID" value="SFB85919.1"/>
    <property type="molecule type" value="Genomic_DNA"/>
</dbReference>
<dbReference type="SMART" id="SM00881">
    <property type="entry name" value="CoA_binding"/>
    <property type="match status" value="1"/>
</dbReference>